<feature type="repeat" description="TNFR-Cys" evidence="8">
    <location>
        <begin position="69"/>
        <end position="110"/>
    </location>
</feature>
<evidence type="ECO:0000256" key="6">
    <source>
        <dbReference type="ARBA" id="ARBA00023157"/>
    </source>
</evidence>
<evidence type="ECO:0000256" key="8">
    <source>
        <dbReference type="PROSITE-ProRule" id="PRU00206"/>
    </source>
</evidence>
<feature type="domain" description="TNFR-Cys" evidence="10">
    <location>
        <begin position="69"/>
        <end position="110"/>
    </location>
</feature>
<evidence type="ECO:0000259" key="10">
    <source>
        <dbReference type="PROSITE" id="PS50050"/>
    </source>
</evidence>
<keyword evidence="12" id="KW-1185">Reference proteome</keyword>
<keyword evidence="6 8" id="KW-1015">Disulfide bond</keyword>
<dbReference type="Pfam" id="PF00020">
    <property type="entry name" value="TNFR_c6"/>
    <property type="match status" value="2"/>
</dbReference>
<evidence type="ECO:0000313" key="11">
    <source>
        <dbReference type="EMBL" id="KAG9474604.1"/>
    </source>
</evidence>
<evidence type="ECO:0000313" key="12">
    <source>
        <dbReference type="Proteomes" id="UP000770717"/>
    </source>
</evidence>
<name>A0A8J6K432_ELECQ</name>
<keyword evidence="3" id="KW-0053">Apoptosis</keyword>
<evidence type="ECO:0000256" key="9">
    <source>
        <dbReference type="SAM" id="SignalP"/>
    </source>
</evidence>
<dbReference type="Proteomes" id="UP000770717">
    <property type="component" value="Unassembled WGS sequence"/>
</dbReference>
<evidence type="ECO:0000256" key="2">
    <source>
        <dbReference type="ARBA" id="ARBA00022525"/>
    </source>
</evidence>
<dbReference type="AlphaFoldDB" id="A0A8J6K432"/>
<dbReference type="PROSITE" id="PS50050">
    <property type="entry name" value="TNFR_NGFR_2"/>
    <property type="match status" value="1"/>
</dbReference>
<sequence>MRSSNKMFYCSRVQVLVALLLVTVAMANESIPTYEWTDETGNTVLCQKCPPGTYVAKHCSSTSNTLCQACPEEHYAQYWNYLDKCRFCNVICQEGEQVQCECNSTHNRVCECQPGYHRRN</sequence>
<evidence type="ECO:0000256" key="1">
    <source>
        <dbReference type="ARBA" id="ARBA00004613"/>
    </source>
</evidence>
<keyword evidence="4 9" id="KW-0732">Signal</keyword>
<dbReference type="GO" id="GO:0006915">
    <property type="term" value="P:apoptotic process"/>
    <property type="evidence" value="ECO:0007669"/>
    <property type="project" value="UniProtKB-KW"/>
</dbReference>
<gene>
    <name evidence="11" type="ORF">GDO78_004739</name>
</gene>
<proteinExistence type="predicted"/>
<feature type="disulfide bond" evidence="8">
    <location>
        <begin position="70"/>
        <end position="85"/>
    </location>
</feature>
<comment type="subcellular location">
    <subcellularLocation>
        <location evidence="1">Secreted</location>
    </subcellularLocation>
</comment>
<keyword evidence="5" id="KW-0677">Repeat</keyword>
<dbReference type="SMART" id="SM00208">
    <property type="entry name" value="TNFR"/>
    <property type="match status" value="2"/>
</dbReference>
<feature type="signal peptide" evidence="9">
    <location>
        <begin position="1"/>
        <end position="27"/>
    </location>
</feature>
<dbReference type="PANTHER" id="PTHR23097:SF116">
    <property type="entry name" value="TUMOR NECROSIS FACTOR RECEPTOR SUPERFAMILY MEMBER 6B"/>
    <property type="match status" value="1"/>
</dbReference>
<dbReference type="SUPFAM" id="SSF57586">
    <property type="entry name" value="TNF receptor-like"/>
    <property type="match status" value="2"/>
</dbReference>
<protein>
    <recommendedName>
        <fullName evidence="10">TNFR-Cys domain-containing protein</fullName>
    </recommendedName>
</protein>
<dbReference type="OrthoDB" id="9990004at2759"/>
<feature type="non-terminal residue" evidence="11">
    <location>
        <position position="1"/>
    </location>
</feature>
<organism evidence="11 12">
    <name type="scientific">Eleutherodactylus coqui</name>
    <name type="common">Puerto Rican coqui</name>
    <dbReference type="NCBI Taxonomy" id="57060"/>
    <lineage>
        <taxon>Eukaryota</taxon>
        <taxon>Metazoa</taxon>
        <taxon>Chordata</taxon>
        <taxon>Craniata</taxon>
        <taxon>Vertebrata</taxon>
        <taxon>Euteleostomi</taxon>
        <taxon>Amphibia</taxon>
        <taxon>Batrachia</taxon>
        <taxon>Anura</taxon>
        <taxon>Neobatrachia</taxon>
        <taxon>Hyloidea</taxon>
        <taxon>Eleutherodactylidae</taxon>
        <taxon>Eleutherodactylinae</taxon>
        <taxon>Eleutherodactylus</taxon>
        <taxon>Eleutherodactylus</taxon>
    </lineage>
</organism>
<reference evidence="11" key="1">
    <citation type="thesis" date="2020" institute="ProQuest LLC" country="789 East Eisenhower Parkway, Ann Arbor, MI, USA">
        <title>Comparative Genomics and Chromosome Evolution.</title>
        <authorList>
            <person name="Mudd A.B."/>
        </authorList>
    </citation>
    <scope>NUCLEOTIDE SEQUENCE</scope>
    <source>
        <strain evidence="11">HN-11 Male</strain>
        <tissue evidence="11">Kidney and liver</tissue>
    </source>
</reference>
<comment type="caution">
    <text evidence="8">Lacks conserved residue(s) required for the propagation of feature annotation.</text>
</comment>
<feature type="chain" id="PRO_5035291816" description="TNFR-Cys domain-containing protein" evidence="9">
    <location>
        <begin position="28"/>
        <end position="120"/>
    </location>
</feature>
<dbReference type="InterPro" id="IPR001368">
    <property type="entry name" value="TNFR/NGFR_Cys_rich_reg"/>
</dbReference>
<comment type="caution">
    <text evidence="11">The sequence shown here is derived from an EMBL/GenBank/DDBJ whole genome shotgun (WGS) entry which is preliminary data.</text>
</comment>
<dbReference type="InterPro" id="IPR052459">
    <property type="entry name" value="TNFRSF_decoy_receptor"/>
</dbReference>
<accession>A0A8J6K432</accession>
<dbReference type="EMBL" id="WNTK01000013">
    <property type="protein sequence ID" value="KAG9474604.1"/>
    <property type="molecule type" value="Genomic_DNA"/>
</dbReference>
<evidence type="ECO:0000256" key="4">
    <source>
        <dbReference type="ARBA" id="ARBA00022729"/>
    </source>
</evidence>
<dbReference type="GO" id="GO:0005576">
    <property type="term" value="C:extracellular region"/>
    <property type="evidence" value="ECO:0007669"/>
    <property type="project" value="UniProtKB-SubCell"/>
</dbReference>
<evidence type="ECO:0000256" key="5">
    <source>
        <dbReference type="ARBA" id="ARBA00022737"/>
    </source>
</evidence>
<dbReference type="Gene3D" id="2.10.50.10">
    <property type="entry name" value="Tumor Necrosis Factor Receptor, subunit A, domain 2"/>
    <property type="match status" value="1"/>
</dbReference>
<keyword evidence="2" id="KW-0964">Secreted</keyword>
<evidence type="ECO:0000256" key="3">
    <source>
        <dbReference type="ARBA" id="ARBA00022703"/>
    </source>
</evidence>
<keyword evidence="7" id="KW-0325">Glycoprotein</keyword>
<feature type="disulfide bond" evidence="8">
    <location>
        <begin position="92"/>
        <end position="110"/>
    </location>
</feature>
<dbReference type="PANTHER" id="PTHR23097">
    <property type="entry name" value="TUMOR NECROSIS FACTOR RECEPTOR SUPERFAMILY MEMBER"/>
    <property type="match status" value="1"/>
</dbReference>
<evidence type="ECO:0000256" key="7">
    <source>
        <dbReference type="ARBA" id="ARBA00023180"/>
    </source>
</evidence>